<dbReference type="EMBL" id="CP034928">
    <property type="protein sequence ID" value="QAA76819.1"/>
    <property type="molecule type" value="Genomic_DNA"/>
</dbReference>
<keyword evidence="1" id="KW-0812">Transmembrane</keyword>
<evidence type="ECO:0000313" key="2">
    <source>
        <dbReference type="EMBL" id="QAA76819.1"/>
    </source>
</evidence>
<evidence type="ECO:0000313" key="3">
    <source>
        <dbReference type="Proteomes" id="UP000287233"/>
    </source>
</evidence>
<feature type="transmembrane region" description="Helical" evidence="1">
    <location>
        <begin position="102"/>
        <end position="120"/>
    </location>
</feature>
<keyword evidence="1" id="KW-0472">Membrane</keyword>
<proteinExistence type="predicted"/>
<protein>
    <submittedName>
        <fullName evidence="2">Uncharacterized protein</fullName>
    </submittedName>
</protein>
<gene>
    <name evidence="2" type="ORF">BIP78_1053</name>
</gene>
<reference evidence="3" key="1">
    <citation type="submission" date="2018-12" db="EMBL/GenBank/DDBJ databases">
        <title>Complete genome sequence of an uncultured bacterium of the candidate phylum Bipolaricaulota.</title>
        <authorList>
            <person name="Kadnikov V.V."/>
            <person name="Mardanov A.V."/>
            <person name="Beletsky A.V."/>
            <person name="Frank Y.A."/>
            <person name="Karnachuk O.V."/>
            <person name="Ravin N.V."/>
        </authorList>
    </citation>
    <scope>NUCLEOTIDE SEQUENCE [LARGE SCALE GENOMIC DNA]</scope>
</reference>
<name>A0A410FUQ4_BIPS1</name>
<evidence type="ECO:0000256" key="1">
    <source>
        <dbReference type="SAM" id="Phobius"/>
    </source>
</evidence>
<dbReference type="AlphaFoldDB" id="A0A410FUQ4"/>
<keyword evidence="1" id="KW-1133">Transmembrane helix</keyword>
<sequence length="163" mass="17435">MRAVAFLAGSVAVIGLSLAVVPYPVAWRLGAGALLLVVWGYGLWRESRGTLGPTSPVRLLPGHALLLLALGVVGSSTGFWAWIPVPLLTIALDLARSRSIAVVLYAILWFDLFALLHHVVALGRDLTGLAFALWSGGIALVAVLYVAAGARRLWKRKEWCQDG</sequence>
<dbReference type="Proteomes" id="UP000287233">
    <property type="component" value="Chromosome"/>
</dbReference>
<feature type="transmembrane region" description="Helical" evidence="1">
    <location>
        <begin position="126"/>
        <end position="148"/>
    </location>
</feature>
<accession>A0A410FUQ4</accession>
<organism evidence="2 3">
    <name type="scientific">Bipolaricaulis sibiricus</name>
    <dbReference type="NCBI Taxonomy" id="2501609"/>
    <lineage>
        <taxon>Bacteria</taxon>
        <taxon>Candidatus Bipolaricaulota</taxon>
        <taxon>Candidatus Bipolaricaulia</taxon>
        <taxon>Candidatus Bipolaricaulales</taxon>
        <taxon>Candidatus Bipolaricaulaceae</taxon>
        <taxon>Candidatus Bipolaricaulis</taxon>
    </lineage>
</organism>
<dbReference type="KEGG" id="bih:BIP78_1053"/>